<keyword evidence="1" id="KW-1133">Transmembrane helix</keyword>
<name>A0A6J7WJP1_9CAUD</name>
<evidence type="ECO:0000313" key="2">
    <source>
        <dbReference type="EMBL" id="CAB5217987.1"/>
    </source>
</evidence>
<protein>
    <recommendedName>
        <fullName evidence="3">Holin</fullName>
    </recommendedName>
</protein>
<feature type="transmembrane region" description="Helical" evidence="1">
    <location>
        <begin position="15"/>
        <end position="32"/>
    </location>
</feature>
<reference evidence="2" key="1">
    <citation type="submission" date="2020-05" db="EMBL/GenBank/DDBJ databases">
        <authorList>
            <person name="Chiriac C."/>
            <person name="Salcher M."/>
            <person name="Ghai R."/>
            <person name="Kavagutti S V."/>
        </authorList>
    </citation>
    <scope>NUCLEOTIDE SEQUENCE</scope>
</reference>
<evidence type="ECO:0008006" key="3">
    <source>
        <dbReference type="Google" id="ProtNLM"/>
    </source>
</evidence>
<evidence type="ECO:0000256" key="1">
    <source>
        <dbReference type="SAM" id="Phobius"/>
    </source>
</evidence>
<organism evidence="2">
    <name type="scientific">uncultured Caudovirales phage</name>
    <dbReference type="NCBI Taxonomy" id="2100421"/>
    <lineage>
        <taxon>Viruses</taxon>
        <taxon>Duplodnaviria</taxon>
        <taxon>Heunggongvirae</taxon>
        <taxon>Uroviricota</taxon>
        <taxon>Caudoviricetes</taxon>
        <taxon>Peduoviridae</taxon>
        <taxon>Maltschvirus</taxon>
        <taxon>Maltschvirus maltsch</taxon>
    </lineage>
</organism>
<feature type="transmembrane region" description="Helical" evidence="1">
    <location>
        <begin position="39"/>
        <end position="60"/>
    </location>
</feature>
<gene>
    <name evidence="2" type="ORF">UFOVP201_40</name>
</gene>
<accession>A0A6J7WJP1</accession>
<sequence>MDPVPLSSNDQFKDVAVASGLGGLSMIARLLLSTERVSFGWVCRRVLAAAITASIVGLAIQDHVTSVGLKMAIAGASGYAAPEVLDYLILRVRSLKASKASRL</sequence>
<keyword evidence="1" id="KW-0472">Membrane</keyword>
<keyword evidence="1" id="KW-0812">Transmembrane</keyword>
<proteinExistence type="predicted"/>
<dbReference type="EMBL" id="LR798249">
    <property type="protein sequence ID" value="CAB5217987.1"/>
    <property type="molecule type" value="Genomic_DNA"/>
</dbReference>